<comment type="subcellular location">
    <subcellularLocation>
        <location evidence="8">Cytoplasm</location>
    </subcellularLocation>
</comment>
<dbReference type="CDD" id="cd00560">
    <property type="entry name" value="PanC"/>
    <property type="match status" value="1"/>
</dbReference>
<dbReference type="InterPro" id="IPR042176">
    <property type="entry name" value="Pantoate_ligase_C"/>
</dbReference>
<evidence type="ECO:0000256" key="5">
    <source>
        <dbReference type="ARBA" id="ARBA00022741"/>
    </source>
</evidence>
<evidence type="ECO:0000313" key="10">
    <source>
        <dbReference type="Proteomes" id="UP001054854"/>
    </source>
</evidence>
<dbReference type="NCBIfam" id="TIGR00018">
    <property type="entry name" value="panC"/>
    <property type="match status" value="1"/>
</dbReference>
<dbReference type="EC" id="6.3.2.1" evidence="8"/>
<feature type="binding site" evidence="8">
    <location>
        <position position="78"/>
    </location>
    <ligand>
        <name>beta-alanine</name>
        <dbReference type="ChEBI" id="CHEBI:57966"/>
    </ligand>
</feature>
<comment type="similarity">
    <text evidence="2 8">Belongs to the pantothenate synthetase family.</text>
</comment>
<evidence type="ECO:0000256" key="4">
    <source>
        <dbReference type="ARBA" id="ARBA00022655"/>
    </source>
</evidence>
<protein>
    <recommendedName>
        <fullName evidence="8">Pantothenate synthetase</fullName>
        <shortName evidence="8">PS</shortName>
        <ecNumber evidence="8">6.3.2.1</ecNumber>
    </recommendedName>
    <alternativeName>
        <fullName evidence="8">Pantoate--beta-alanine ligase</fullName>
    </alternativeName>
    <alternativeName>
        <fullName evidence="8">Pantoate-activating enzyme</fullName>
    </alternativeName>
</protein>
<evidence type="ECO:0000256" key="8">
    <source>
        <dbReference type="HAMAP-Rule" id="MF_00158"/>
    </source>
</evidence>
<keyword evidence="6 8" id="KW-0067">ATP-binding</keyword>
<feature type="binding site" evidence="8">
    <location>
        <begin position="44"/>
        <end position="51"/>
    </location>
    <ligand>
        <name>ATP</name>
        <dbReference type="ChEBI" id="CHEBI:30616"/>
    </ligand>
</feature>
<evidence type="ECO:0000256" key="1">
    <source>
        <dbReference type="ARBA" id="ARBA00004990"/>
    </source>
</evidence>
<feature type="binding site" evidence="8">
    <location>
        <position position="78"/>
    </location>
    <ligand>
        <name>(R)-pantoate</name>
        <dbReference type="ChEBI" id="CHEBI:15980"/>
    </ligand>
</feature>
<dbReference type="SUPFAM" id="SSF52374">
    <property type="entry name" value="Nucleotidylyl transferase"/>
    <property type="match status" value="1"/>
</dbReference>
<gene>
    <name evidence="8 9" type="primary">panC</name>
    <name evidence="9" type="ORF">TPA0910_17100</name>
</gene>
<dbReference type="PANTHER" id="PTHR21299:SF1">
    <property type="entry name" value="PANTOATE--BETA-ALANINE LIGASE"/>
    <property type="match status" value="1"/>
</dbReference>
<keyword evidence="10" id="KW-1185">Reference proteome</keyword>
<dbReference type="Pfam" id="PF02569">
    <property type="entry name" value="Pantoate_ligase"/>
    <property type="match status" value="1"/>
</dbReference>
<evidence type="ECO:0000256" key="3">
    <source>
        <dbReference type="ARBA" id="ARBA00022598"/>
    </source>
</evidence>
<keyword evidence="8" id="KW-0963">Cytoplasm</keyword>
<sequence>MSPKLWTKASYGEPDVELFRHRSELDAALAHFAMPGRTAVVMTMGALHDGHASLIRAARARVGAKGLVTVTVFVNPLQFGAGEDLDRYPRTLDADLEVAAGAGADIVFAPAAEEVYPDGEPRVRMAAGAMGERYEGASRPGHFDGMLTVVAKLLHLTRPDAAFFGEKDAQQLALVRRMARDLDFPVEIVGVPTVREGDGLALSSRNRYLSAQERDTALALSRALFAGRDAGLLAAGEGPADAEEHELIRVASPAAVRSAARAVLDEAARCEPPLVLDYLALVDPADFTEVPDGHTGEAVLAVAAKVGATRLIDNIRLWFGAAR</sequence>
<accession>A0ABQ3TVC2</accession>
<name>A0ABQ3TVC2_STRHY</name>
<evidence type="ECO:0000256" key="2">
    <source>
        <dbReference type="ARBA" id="ARBA00009256"/>
    </source>
</evidence>
<dbReference type="InterPro" id="IPR014729">
    <property type="entry name" value="Rossmann-like_a/b/a_fold"/>
</dbReference>
<evidence type="ECO:0000313" key="9">
    <source>
        <dbReference type="EMBL" id="GHJ27277.1"/>
    </source>
</evidence>
<dbReference type="PANTHER" id="PTHR21299">
    <property type="entry name" value="CYTIDYLATE KINASE/PANTOATE-BETA-ALANINE LIGASE"/>
    <property type="match status" value="1"/>
</dbReference>
<feature type="binding site" evidence="8">
    <location>
        <begin position="202"/>
        <end position="205"/>
    </location>
    <ligand>
        <name>ATP</name>
        <dbReference type="ChEBI" id="CHEBI:30616"/>
    </ligand>
</feature>
<dbReference type="RefSeq" id="WP_236256491.1">
    <property type="nucleotide sequence ID" value="NZ_BNEK01000003.1"/>
</dbReference>
<keyword evidence="5 8" id="KW-0547">Nucleotide-binding</keyword>
<dbReference type="EMBL" id="BNEK01000003">
    <property type="protein sequence ID" value="GHJ27277.1"/>
    <property type="molecule type" value="Genomic_DNA"/>
</dbReference>
<reference evidence="9" key="1">
    <citation type="submission" date="2024-05" db="EMBL/GenBank/DDBJ databases">
        <title>Whole genome shotgun sequence of Streptomyces hygroscopicus NBRC 113678.</title>
        <authorList>
            <person name="Komaki H."/>
            <person name="Tamura T."/>
        </authorList>
    </citation>
    <scope>NUCLEOTIDE SEQUENCE</scope>
    <source>
        <strain evidence="9">N11-34</strain>
    </source>
</reference>
<dbReference type="Gene3D" id="3.40.50.620">
    <property type="entry name" value="HUPs"/>
    <property type="match status" value="1"/>
</dbReference>
<feature type="binding site" evidence="8">
    <location>
        <position position="171"/>
    </location>
    <ligand>
        <name>(R)-pantoate</name>
        <dbReference type="ChEBI" id="CHEBI:15980"/>
    </ligand>
</feature>
<comment type="subunit">
    <text evidence="8">Homodimer.</text>
</comment>
<comment type="pathway">
    <text evidence="1 8">Cofactor biosynthesis; (R)-pantothenate biosynthesis; (R)-pantothenate from (R)-pantoate and beta-alanine: step 1/1.</text>
</comment>
<evidence type="ECO:0000256" key="7">
    <source>
        <dbReference type="ARBA" id="ARBA00048258"/>
    </source>
</evidence>
<keyword evidence="4 8" id="KW-0566">Pantothenate biosynthesis</keyword>
<proteinExistence type="inferred from homology"/>
<dbReference type="Gene3D" id="3.30.1300.10">
    <property type="entry name" value="Pantoate-beta-alanine ligase, C-terminal domain"/>
    <property type="match status" value="1"/>
</dbReference>
<dbReference type="Proteomes" id="UP001054854">
    <property type="component" value="Unassembled WGS sequence"/>
</dbReference>
<comment type="catalytic activity">
    <reaction evidence="7 8">
        <text>(R)-pantoate + beta-alanine + ATP = (R)-pantothenate + AMP + diphosphate + H(+)</text>
        <dbReference type="Rhea" id="RHEA:10912"/>
        <dbReference type="ChEBI" id="CHEBI:15378"/>
        <dbReference type="ChEBI" id="CHEBI:15980"/>
        <dbReference type="ChEBI" id="CHEBI:29032"/>
        <dbReference type="ChEBI" id="CHEBI:30616"/>
        <dbReference type="ChEBI" id="CHEBI:33019"/>
        <dbReference type="ChEBI" id="CHEBI:57966"/>
        <dbReference type="ChEBI" id="CHEBI:456215"/>
        <dbReference type="EC" id="6.3.2.1"/>
    </reaction>
</comment>
<comment type="miscellaneous">
    <text evidence="8">The reaction proceeds by a bi uni uni bi ping pong mechanism.</text>
</comment>
<comment type="caution">
    <text evidence="9">The sequence shown here is derived from an EMBL/GenBank/DDBJ whole genome shotgun (WGS) entry which is preliminary data.</text>
</comment>
<dbReference type="InterPro" id="IPR003721">
    <property type="entry name" value="Pantoate_ligase"/>
</dbReference>
<organism evidence="9 10">
    <name type="scientific">Streptomyces hygroscopicus</name>
    <dbReference type="NCBI Taxonomy" id="1912"/>
    <lineage>
        <taxon>Bacteria</taxon>
        <taxon>Bacillati</taxon>
        <taxon>Actinomycetota</taxon>
        <taxon>Actinomycetes</taxon>
        <taxon>Kitasatosporales</taxon>
        <taxon>Streptomycetaceae</taxon>
        <taxon>Streptomyces</taxon>
        <taxon>Streptomyces violaceusniger group</taxon>
    </lineage>
</organism>
<comment type="function">
    <text evidence="8">Catalyzes the condensation of pantoate with beta-alanine in an ATP-dependent reaction via a pantoyl-adenylate intermediate.</text>
</comment>
<dbReference type="HAMAP" id="MF_00158">
    <property type="entry name" value="PanC"/>
    <property type="match status" value="1"/>
</dbReference>
<feature type="binding site" evidence="8">
    <location>
        <position position="194"/>
    </location>
    <ligand>
        <name>ATP</name>
        <dbReference type="ChEBI" id="CHEBI:30616"/>
    </ligand>
</feature>
<evidence type="ECO:0000256" key="6">
    <source>
        <dbReference type="ARBA" id="ARBA00022840"/>
    </source>
</evidence>
<keyword evidence="3 8" id="KW-0436">Ligase</keyword>
<feature type="binding site" evidence="8">
    <location>
        <begin position="165"/>
        <end position="168"/>
    </location>
    <ligand>
        <name>ATP</name>
        <dbReference type="ChEBI" id="CHEBI:30616"/>
    </ligand>
</feature>
<feature type="active site" description="Proton donor" evidence="8">
    <location>
        <position position="51"/>
    </location>
</feature>